<dbReference type="GO" id="GO:0003700">
    <property type="term" value="F:DNA-binding transcription factor activity"/>
    <property type="evidence" value="ECO:0007669"/>
    <property type="project" value="TreeGrafter"/>
</dbReference>
<protein>
    <submittedName>
        <fullName evidence="5">Putative transcriptional regulator, TetR family protein</fullName>
    </submittedName>
</protein>
<keyword evidence="2" id="KW-0238">DNA-binding</keyword>
<feature type="domain" description="Tetracyclin repressor-like C-terminal" evidence="4">
    <location>
        <begin position="70"/>
        <end position="178"/>
    </location>
</feature>
<name>A0A7I9VCJ2_9ACTN</name>
<dbReference type="InterPro" id="IPR050109">
    <property type="entry name" value="HTH-type_TetR-like_transc_reg"/>
</dbReference>
<dbReference type="Gene3D" id="1.10.10.60">
    <property type="entry name" value="Homeodomain-like"/>
    <property type="match status" value="1"/>
</dbReference>
<evidence type="ECO:0000259" key="4">
    <source>
        <dbReference type="Pfam" id="PF16859"/>
    </source>
</evidence>
<comment type="caution">
    <text evidence="5">The sequence shown here is derived from an EMBL/GenBank/DDBJ whole genome shotgun (WGS) entry which is preliminary data.</text>
</comment>
<dbReference type="SUPFAM" id="SSF48498">
    <property type="entry name" value="Tetracyclin repressor-like, C-terminal domain"/>
    <property type="match status" value="1"/>
</dbReference>
<evidence type="ECO:0000313" key="5">
    <source>
        <dbReference type="EMBL" id="GEE03014.1"/>
    </source>
</evidence>
<dbReference type="GO" id="GO:0000976">
    <property type="term" value="F:transcription cis-regulatory region binding"/>
    <property type="evidence" value="ECO:0007669"/>
    <property type="project" value="TreeGrafter"/>
</dbReference>
<dbReference type="PANTHER" id="PTHR30055">
    <property type="entry name" value="HTH-TYPE TRANSCRIPTIONAL REGULATOR RUTR"/>
    <property type="match status" value="1"/>
</dbReference>
<keyword evidence="3" id="KW-0804">Transcription</keyword>
<dbReference type="Gene3D" id="1.10.357.10">
    <property type="entry name" value="Tetracycline Repressor, domain 2"/>
    <property type="match status" value="1"/>
</dbReference>
<dbReference type="InterPro" id="IPR009057">
    <property type="entry name" value="Homeodomain-like_sf"/>
</dbReference>
<dbReference type="Proteomes" id="UP000444960">
    <property type="component" value="Unassembled WGS sequence"/>
</dbReference>
<dbReference type="InterPro" id="IPR011075">
    <property type="entry name" value="TetR_C"/>
</dbReference>
<dbReference type="EMBL" id="BJOV01000005">
    <property type="protein sequence ID" value="GEE03014.1"/>
    <property type="molecule type" value="Genomic_DNA"/>
</dbReference>
<gene>
    <name evidence="5" type="ORF">nbrc107696_34600</name>
</gene>
<evidence type="ECO:0000313" key="6">
    <source>
        <dbReference type="Proteomes" id="UP000444960"/>
    </source>
</evidence>
<proteinExistence type="predicted"/>
<organism evidence="5 6">
    <name type="scientific">Gordonia spumicola</name>
    <dbReference type="NCBI Taxonomy" id="589161"/>
    <lineage>
        <taxon>Bacteria</taxon>
        <taxon>Bacillati</taxon>
        <taxon>Actinomycetota</taxon>
        <taxon>Actinomycetes</taxon>
        <taxon>Mycobacteriales</taxon>
        <taxon>Gordoniaceae</taxon>
        <taxon>Gordonia</taxon>
    </lineage>
</organism>
<reference evidence="6" key="1">
    <citation type="submission" date="2019-06" db="EMBL/GenBank/DDBJ databases">
        <title>Gordonia isolated from sludge of a wastewater treatment plant.</title>
        <authorList>
            <person name="Tamura T."/>
            <person name="Aoyama K."/>
            <person name="Kang Y."/>
            <person name="Saito S."/>
            <person name="Akiyama N."/>
            <person name="Yazawa K."/>
            <person name="Gonoi T."/>
            <person name="Mikami Y."/>
        </authorList>
    </citation>
    <scope>NUCLEOTIDE SEQUENCE [LARGE SCALE GENOMIC DNA]</scope>
    <source>
        <strain evidence="6">NBRC 107696</strain>
    </source>
</reference>
<dbReference type="Pfam" id="PF16859">
    <property type="entry name" value="TetR_C_11"/>
    <property type="match status" value="1"/>
</dbReference>
<evidence type="ECO:0000256" key="3">
    <source>
        <dbReference type="ARBA" id="ARBA00023163"/>
    </source>
</evidence>
<sequence>MSRCRVQRVSAKERHAAIGDGVENGVRGVTMTEVARRSGVHATSLDRRWGSVEDLVLDALLDVSGDTLTVPDTGSLRGDLRAFARLLADYLISPLGTALVRSMSTVEDDSATSDARRSFWLARSKAAGVMIERAAARGDIAADVDPRIVLEMVIAPIHFRRLLTREVVDDRMLDAVVDITIGGLSFPS</sequence>
<dbReference type="PANTHER" id="PTHR30055:SF148">
    <property type="entry name" value="TETR-FAMILY TRANSCRIPTIONAL REGULATOR"/>
    <property type="match status" value="1"/>
</dbReference>
<evidence type="ECO:0000256" key="2">
    <source>
        <dbReference type="ARBA" id="ARBA00023125"/>
    </source>
</evidence>
<dbReference type="SUPFAM" id="SSF46689">
    <property type="entry name" value="Homeodomain-like"/>
    <property type="match status" value="1"/>
</dbReference>
<keyword evidence="1" id="KW-0805">Transcription regulation</keyword>
<dbReference type="InterPro" id="IPR036271">
    <property type="entry name" value="Tet_transcr_reg_TetR-rel_C_sf"/>
</dbReference>
<accession>A0A7I9VCJ2</accession>
<keyword evidence="6" id="KW-1185">Reference proteome</keyword>
<evidence type="ECO:0000256" key="1">
    <source>
        <dbReference type="ARBA" id="ARBA00023015"/>
    </source>
</evidence>
<dbReference type="AlphaFoldDB" id="A0A7I9VCJ2"/>